<dbReference type="EMBL" id="LRQT01000009">
    <property type="protein sequence ID" value="KXA65191.1"/>
    <property type="molecule type" value="Genomic_DNA"/>
</dbReference>
<evidence type="ECO:0000256" key="2">
    <source>
        <dbReference type="ARBA" id="ARBA00010312"/>
    </source>
</evidence>
<dbReference type="InterPro" id="IPR050612">
    <property type="entry name" value="Prok_Mopterin_Oxidored"/>
</dbReference>
<dbReference type="SMART" id="SM00926">
    <property type="entry name" value="Molybdop_Fe4S4"/>
    <property type="match status" value="1"/>
</dbReference>
<evidence type="ECO:0000256" key="3">
    <source>
        <dbReference type="ARBA" id="ARBA00022505"/>
    </source>
</evidence>
<name>A0A133S6A5_9FIRM</name>
<dbReference type="Gene3D" id="2.20.25.90">
    <property type="entry name" value="ADC-like domains"/>
    <property type="match status" value="1"/>
</dbReference>
<keyword evidence="7" id="KW-0411">Iron-sulfur</keyword>
<dbReference type="AlphaFoldDB" id="A0A133S6A5"/>
<evidence type="ECO:0000256" key="6">
    <source>
        <dbReference type="ARBA" id="ARBA00023004"/>
    </source>
</evidence>
<dbReference type="InterPro" id="IPR006656">
    <property type="entry name" value="Mopterin_OxRdtase"/>
</dbReference>
<comment type="similarity">
    <text evidence="2">Belongs to the prokaryotic molybdopterin-containing oxidoreductase family.</text>
</comment>
<dbReference type="Proteomes" id="UP000070226">
    <property type="component" value="Unassembled WGS sequence"/>
</dbReference>
<keyword evidence="4" id="KW-0479">Metal-binding</keyword>
<dbReference type="Pfam" id="PF00384">
    <property type="entry name" value="Molybdopterin"/>
    <property type="match status" value="1"/>
</dbReference>
<keyword evidence="6" id="KW-0408">Iron</keyword>
<dbReference type="SUPFAM" id="SSF50692">
    <property type="entry name" value="ADC-like"/>
    <property type="match status" value="1"/>
</dbReference>
<dbReference type="InterPro" id="IPR006655">
    <property type="entry name" value="Mopterin_OxRdtase_prok_CS"/>
</dbReference>
<dbReference type="InterPro" id="IPR009010">
    <property type="entry name" value="Asp_de-COase-like_dom_sf"/>
</dbReference>
<evidence type="ECO:0000256" key="5">
    <source>
        <dbReference type="ARBA" id="ARBA00023002"/>
    </source>
</evidence>
<dbReference type="PANTHER" id="PTHR43742:SF6">
    <property type="entry name" value="OXIDOREDUCTASE YYAE-RELATED"/>
    <property type="match status" value="1"/>
</dbReference>
<comment type="caution">
    <text evidence="9">The sequence shown here is derived from an EMBL/GenBank/DDBJ whole genome shotgun (WGS) entry which is preliminary data.</text>
</comment>
<evidence type="ECO:0000313" key="9">
    <source>
        <dbReference type="EMBL" id="KXA65191.1"/>
    </source>
</evidence>
<dbReference type="Gene3D" id="3.30.2070.10">
    <property type="entry name" value="Formate dehydrogenase/DMSO reductase"/>
    <property type="match status" value="1"/>
</dbReference>
<evidence type="ECO:0000256" key="1">
    <source>
        <dbReference type="ARBA" id="ARBA00001942"/>
    </source>
</evidence>
<dbReference type="RefSeq" id="WP_060807248.1">
    <property type="nucleotide sequence ID" value="NZ_KQ958056.1"/>
</dbReference>
<dbReference type="CDD" id="cd02766">
    <property type="entry name" value="MopB_3"/>
    <property type="match status" value="1"/>
</dbReference>
<sequence>MKEYKSVCPYDCPDACGLILTVDDNKVTKVRGNKEHAFTRGTLCPKMAHYERVIHSPKRLMTPLRRIGKKGIGPDQFTPISWDEALARIVENFNHTINTYGSESILRYSYAGTMGAVNSPAADYFFRCIGATSQDRGICSPAKQAAFKSVYGDTVAIKPQEAQHSDLIILWSLNATATDVHILHDVNVAKRNGAFVWIIDTHKTYTYDQGTHHVYVKPGSDGALALGMMHIIHRDGLEDTTFIQAYVQGYDELVRDVLPTFTPEYVSSICGVAVEIIEELAHAYAKAKAPFIRLGSGVSRYGNGAMSCRCINALPAVVGAWQHLGGGLLSSSSSSQYFNKSFMQQPNTPTPSKRMMPMILLGDLLTNPKALLEHGLEDASGGVPVHSLYIFSSNPAITAPNQNLVRQGLMRDDLFTVVHERFFTDTCAYADIILPATSSAESDDIFNSYGHYTIAASYQAIPPVGESKSNWQVISELAQHMGLDDPFFAMTERELIEHMVRNSSKLSQDEQDAILRGDLVEVALPDNYKMDFKTPSGKIEILNPRESIPLITYTEPYGDDEPFWLIIGNDIRILDSSFCELEFDDSELMKLRMHPDDAALYNINNSDAVEIYNNRGAVRIKVYLDDTVQRGTLVTLGVWGQSQSSDAKVGINAVTASRPTDEAWGSTFYDVQVNIRKV</sequence>
<dbReference type="STRING" id="39777.B7L28_08215"/>
<gene>
    <name evidence="9" type="ORF">HMPREF3233_00485</name>
</gene>
<dbReference type="PANTHER" id="PTHR43742">
    <property type="entry name" value="TRIMETHYLAMINE-N-OXIDE REDUCTASE"/>
    <property type="match status" value="1"/>
</dbReference>
<comment type="cofactor">
    <cofactor evidence="1">
        <name>Mo-bis(molybdopterin guanine dinucleotide)</name>
        <dbReference type="ChEBI" id="CHEBI:60539"/>
    </cofactor>
</comment>
<evidence type="ECO:0000259" key="8">
    <source>
        <dbReference type="PROSITE" id="PS51669"/>
    </source>
</evidence>
<dbReference type="GO" id="GO:0051536">
    <property type="term" value="F:iron-sulfur cluster binding"/>
    <property type="evidence" value="ECO:0007669"/>
    <property type="project" value="UniProtKB-KW"/>
</dbReference>
<dbReference type="Gene3D" id="3.40.50.740">
    <property type="match status" value="1"/>
</dbReference>
<feature type="domain" description="4Fe-4S Mo/W bis-MGD-type" evidence="8">
    <location>
        <begin position="1"/>
        <end position="58"/>
    </location>
</feature>
<evidence type="ECO:0000256" key="4">
    <source>
        <dbReference type="ARBA" id="ARBA00022723"/>
    </source>
</evidence>
<proteinExistence type="inferred from homology"/>
<dbReference type="GO" id="GO:0016491">
    <property type="term" value="F:oxidoreductase activity"/>
    <property type="evidence" value="ECO:0007669"/>
    <property type="project" value="UniProtKB-KW"/>
</dbReference>
<protein>
    <submittedName>
        <fullName evidence="9">Molybdopterin oxidoreductase</fullName>
    </submittedName>
</protein>
<dbReference type="PATRIC" id="fig|39777.7.peg.474"/>
<dbReference type="GO" id="GO:0043546">
    <property type="term" value="F:molybdopterin cofactor binding"/>
    <property type="evidence" value="ECO:0007669"/>
    <property type="project" value="InterPro"/>
</dbReference>
<dbReference type="Pfam" id="PF04879">
    <property type="entry name" value="Molybdop_Fe4S4"/>
    <property type="match status" value="1"/>
</dbReference>
<dbReference type="GO" id="GO:0046872">
    <property type="term" value="F:metal ion binding"/>
    <property type="evidence" value="ECO:0007669"/>
    <property type="project" value="UniProtKB-KW"/>
</dbReference>
<dbReference type="SUPFAM" id="SSF53706">
    <property type="entry name" value="Formate dehydrogenase/DMSO reductase, domains 1-3"/>
    <property type="match status" value="1"/>
</dbReference>
<evidence type="ECO:0000256" key="7">
    <source>
        <dbReference type="ARBA" id="ARBA00023014"/>
    </source>
</evidence>
<keyword evidence="5" id="KW-0560">Oxidoreductase</keyword>
<evidence type="ECO:0000313" key="10">
    <source>
        <dbReference type="Proteomes" id="UP000070226"/>
    </source>
</evidence>
<dbReference type="Pfam" id="PF01568">
    <property type="entry name" value="Molydop_binding"/>
    <property type="match status" value="1"/>
</dbReference>
<organism evidence="9">
    <name type="scientific">Veillonella atypica</name>
    <dbReference type="NCBI Taxonomy" id="39777"/>
    <lineage>
        <taxon>Bacteria</taxon>
        <taxon>Bacillati</taxon>
        <taxon>Bacillota</taxon>
        <taxon>Negativicutes</taxon>
        <taxon>Veillonellales</taxon>
        <taxon>Veillonellaceae</taxon>
        <taxon>Veillonella</taxon>
    </lineage>
</organism>
<accession>A0A133S6A5</accession>
<dbReference type="PROSITE" id="PS51669">
    <property type="entry name" value="4FE4S_MOW_BIS_MGD"/>
    <property type="match status" value="1"/>
</dbReference>
<reference evidence="9 10" key="1">
    <citation type="submission" date="2016-01" db="EMBL/GenBank/DDBJ databases">
        <authorList>
            <person name="Oliw E.H."/>
        </authorList>
    </citation>
    <scope>NUCLEOTIDE SEQUENCE [LARGE SCALE GENOMIC DNA]</scope>
    <source>
        <strain evidence="9 10">CMW7756B</strain>
    </source>
</reference>
<keyword evidence="3" id="KW-0500">Molybdenum</keyword>
<dbReference type="Gene3D" id="3.40.228.10">
    <property type="entry name" value="Dimethylsulfoxide Reductase, domain 2"/>
    <property type="match status" value="1"/>
</dbReference>
<dbReference type="InterPro" id="IPR006657">
    <property type="entry name" value="MoPterin_dinucl-bd_dom"/>
</dbReference>
<dbReference type="InterPro" id="IPR006963">
    <property type="entry name" value="Mopterin_OxRdtase_4Fe-4S_dom"/>
</dbReference>
<dbReference type="Gene3D" id="2.40.40.20">
    <property type="match status" value="1"/>
</dbReference>
<dbReference type="PROSITE" id="PS00490">
    <property type="entry name" value="MOLYBDOPTERIN_PROK_2"/>
    <property type="match status" value="1"/>
</dbReference>